<evidence type="ECO:0000313" key="2">
    <source>
        <dbReference type="Proteomes" id="UP000805704"/>
    </source>
</evidence>
<proteinExistence type="predicted"/>
<dbReference type="Proteomes" id="UP000805704">
    <property type="component" value="Chromosome 9"/>
</dbReference>
<keyword evidence="2" id="KW-1185">Reference proteome</keyword>
<dbReference type="EMBL" id="CM024797">
    <property type="protein sequence ID" value="KAG8000369.1"/>
    <property type="molecule type" value="Genomic_DNA"/>
</dbReference>
<name>A0ACB7EED1_NIBAL</name>
<evidence type="ECO:0000313" key="1">
    <source>
        <dbReference type="EMBL" id="KAG8000369.1"/>
    </source>
</evidence>
<organism evidence="1 2">
    <name type="scientific">Nibea albiflora</name>
    <name type="common">Yellow drum</name>
    <name type="synonym">Corvina albiflora</name>
    <dbReference type="NCBI Taxonomy" id="240163"/>
    <lineage>
        <taxon>Eukaryota</taxon>
        <taxon>Metazoa</taxon>
        <taxon>Chordata</taxon>
        <taxon>Craniata</taxon>
        <taxon>Vertebrata</taxon>
        <taxon>Euteleostomi</taxon>
        <taxon>Actinopterygii</taxon>
        <taxon>Neopterygii</taxon>
        <taxon>Teleostei</taxon>
        <taxon>Neoteleostei</taxon>
        <taxon>Acanthomorphata</taxon>
        <taxon>Eupercaria</taxon>
        <taxon>Sciaenidae</taxon>
        <taxon>Nibea</taxon>
    </lineage>
</organism>
<reference evidence="1" key="1">
    <citation type="submission" date="2020-04" db="EMBL/GenBank/DDBJ databases">
        <title>A chromosome-scale assembly and high-density genetic map of the yellow drum (Nibea albiflora) genome.</title>
        <authorList>
            <person name="Xu D."/>
            <person name="Zhang W."/>
            <person name="Chen R."/>
            <person name="Tan P."/>
            <person name="Wang L."/>
            <person name="Song H."/>
            <person name="Tian L."/>
            <person name="Zhu Q."/>
            <person name="Wang B."/>
        </authorList>
    </citation>
    <scope>NUCLEOTIDE SEQUENCE</scope>
    <source>
        <strain evidence="1">ZJHYS-2018</strain>
    </source>
</reference>
<comment type="caution">
    <text evidence="1">The sequence shown here is derived from an EMBL/GenBank/DDBJ whole genome shotgun (WGS) entry which is preliminary data.</text>
</comment>
<accession>A0ACB7EED1</accession>
<protein>
    <submittedName>
        <fullName evidence="1">Uncharacterized protein</fullName>
    </submittedName>
</protein>
<gene>
    <name evidence="1" type="ORF">GBF38_002647</name>
</gene>
<sequence length="56" mass="6354">MRAHVVFLLFALILVGVTAAPFDNYDGKDGYAAMPEMSNTEMKELQRHNENLELIE</sequence>
<feature type="non-terminal residue" evidence="1">
    <location>
        <position position="56"/>
    </location>
</feature>